<evidence type="ECO:0000256" key="6">
    <source>
        <dbReference type="ARBA" id="ARBA00022989"/>
    </source>
</evidence>
<feature type="transmembrane region" description="Helical" evidence="10">
    <location>
        <begin position="1584"/>
        <end position="1606"/>
    </location>
</feature>
<dbReference type="GO" id="GO:0016477">
    <property type="term" value="P:cell migration"/>
    <property type="evidence" value="ECO:0007669"/>
    <property type="project" value="TreeGrafter"/>
</dbReference>
<dbReference type="InterPro" id="IPR020894">
    <property type="entry name" value="Cadherin_CS"/>
</dbReference>
<dbReference type="InterPro" id="IPR039808">
    <property type="entry name" value="Cadherin"/>
</dbReference>
<keyword evidence="4" id="KW-0677">Repeat</keyword>
<accession>A0A9P0DYA7</accession>
<keyword evidence="14" id="KW-1185">Reference proteome</keyword>
<keyword evidence="6 10" id="KW-1133">Transmembrane helix</keyword>
<sequence>MKKNKDRPPIVLLLTLLLQIIVPSVGQGISVEQVNGDVTITKDGTVTIMTMDENNHDFTERTPLIRFVNVKEVTFQQFVDYSFRYTLMDESDNKTNKILYSDQSFDYETQPNNYVMTLFVDGLNGDKVPSFVLKLTINNIDDEPPTMSCPQCRFDENTMYTLENTTCSCVVTDSDGWLNKMTFDVLPDGTTGEEGSIFLFEFREKPDDQLKTANVQMYLGKELKYNETSFYLFNIQARDGAGHETIPNNVTMAIVDVNDLRDTPPVWTKFIAFQQFEEQLEKDFQISARDGDVGLNKDICYSKVREDDEEAKYIHIDERTGTVHVSKIDRDKKDITMYKSEISAFVCEEPDWRTSQVMSFYIIDIDNNSPLVIWVFDYEKNNNTYDGETSKSTSLKFYENYAGSLNTTIFIKDIDTGDNAQFFIELENSGGDIDFTKAFMVVPTAGYRSSEFQLNVKNATYLDYEDPSWRHIKFNVLSRGTKNRDHLDRLLVDIQLQDYNDEIPKFELMEYNATISEATKKDVVITTVLATDADYEDKILKHNLIGSEYALQVLGIKSDTGEIYVKTDDAFDYDTVNPIFVQVRATDKVGHTATVPLTIDLTDVNNKAPTIDVGNPISVEENKEVEFNLDSTIAASDIDTNASLTVKIDWDGSYATKNSRRLNMTDETIAREVKFLNVKFEGKYNGYYKNRTIDIGLEVNNHPKYPAPDYELFDSLYLKLIVTDLNTDEEFLRNEKSSALIVVSIIDINDNTPVFVEPENSNRTVQEKAVIGTSAGSIVAIDLDVNDNVTYECKALSPETDWLEVDTKSGVFIVKDGHINADPDTFTFSYNCTATDTVHISDTLKVDFYIIDGNNRIPELNISDTVNLLERPDDDAIVIDMTKQIRDLDRDVPFHTVVCIFSDSCNDKFYIKNNIIRVRKGEEIDRDTKERNFTCSITCSDNPNGWRGEPSLSSPPFTLIIFVDDINNFIPELDMDDFDCYENLEKNAEIHEIIGKDLDAKENGTIDFNITSVINEETGEDIASIFAIFKDDSDYEVNETHKRVHLIASEDLRGYYGTYDITFGLSDEGEPQNSQLQSRKFTIKKYNFESPRFVFPAENEILQLMSVQTLDSPLVVFRERASLQDFEIIADSKDKDCSKWKIKFSITQLEPTSEETVFKLVDKHPCISQLQINDAFNSDRVVEKIFKIQISAWIDAESSPDTNEAPYYTKTNITIRFYNNYQQPTFDQSFRKWTIEFEEGNDALSEKLKENATYEITDDPNLNIYYYIVPGKNETIERIFEVDRDSGMVSVKEKFYYDFDKQFEFKIVASNDTHPNSTDPDSFLDVCVEVQPANLRTPVWSRDFFFGAIMPGFLSSTIIVSADATDDDVIDQDNLTYSINGTIQRKGNGLDTVSNTDAFIMDQKTGNITLNFRVETTMTGYFSFMICVRDQEDKYHNGPHENCTTTYIFIITNDKTVDFRFYNNVTDVQAREVEMLDIVSDIVGIPAYRHTIENLTTKDNTVYSQASLYFINGTFTKELNPNDRLLREDNPVTASDAESILRIVSNVNTFSKLSSELRDKIQLMLMSFPSTNTTPENKEATLKAWLIGVAIVLGALCFALLITFIFKMKQLNRRISKLTEKKFGSQESGLNRLGISAPTTNKHAIEGSNPVFNTNDMKKTEDMGDFDNQSMRSGDSDLIGIEDNPEFDYSFDRNHDDKIDDRFTYL</sequence>
<dbReference type="PRINTS" id="PR00205">
    <property type="entry name" value="CADHERIN"/>
</dbReference>
<feature type="domain" description="Cadherin" evidence="12">
    <location>
        <begin position="757"/>
        <end position="860"/>
    </location>
</feature>
<name>A0A9P0DYA7_PHACE</name>
<feature type="domain" description="Cadherin" evidence="12">
    <location>
        <begin position="617"/>
        <end position="755"/>
    </location>
</feature>
<dbReference type="GO" id="GO:0008013">
    <property type="term" value="F:beta-catenin binding"/>
    <property type="evidence" value="ECO:0007669"/>
    <property type="project" value="TreeGrafter"/>
</dbReference>
<keyword evidence="3 11" id="KW-0732">Signal</keyword>
<dbReference type="EMBL" id="OU896713">
    <property type="protein sequence ID" value="CAH1176402.1"/>
    <property type="molecule type" value="Genomic_DNA"/>
</dbReference>
<dbReference type="InterPro" id="IPR015919">
    <property type="entry name" value="Cadherin-like_sf"/>
</dbReference>
<reference evidence="13" key="1">
    <citation type="submission" date="2022-01" db="EMBL/GenBank/DDBJ databases">
        <authorList>
            <person name="King R."/>
        </authorList>
    </citation>
    <scope>NUCLEOTIDE SEQUENCE</scope>
</reference>
<dbReference type="PROSITE" id="PS50268">
    <property type="entry name" value="CADHERIN_2"/>
    <property type="match status" value="9"/>
</dbReference>
<feature type="chain" id="PRO_5040510107" description="Cadherin domain-containing protein" evidence="11">
    <location>
        <begin position="27"/>
        <end position="1706"/>
    </location>
</feature>
<evidence type="ECO:0000256" key="3">
    <source>
        <dbReference type="ARBA" id="ARBA00022729"/>
    </source>
</evidence>
<dbReference type="SMART" id="SM00112">
    <property type="entry name" value="CA"/>
    <property type="match status" value="8"/>
</dbReference>
<dbReference type="PANTHER" id="PTHR24027:SF422">
    <property type="entry name" value="CADHERIN DOMAIN-CONTAINING PROTEIN"/>
    <property type="match status" value="1"/>
</dbReference>
<feature type="domain" description="Cadherin" evidence="12">
    <location>
        <begin position="1357"/>
        <end position="1461"/>
    </location>
</feature>
<dbReference type="CDD" id="cd11304">
    <property type="entry name" value="Cadherin_repeat"/>
    <property type="match status" value="3"/>
</dbReference>
<feature type="domain" description="Cadherin" evidence="12">
    <location>
        <begin position="982"/>
        <end position="1093"/>
    </location>
</feature>
<gene>
    <name evidence="13" type="ORF">PHAECO_LOCUS11379</name>
</gene>
<feature type="region of interest" description="Disordered" evidence="9">
    <location>
        <begin position="1644"/>
        <end position="1669"/>
    </location>
</feature>
<feature type="signal peptide" evidence="11">
    <location>
        <begin position="1"/>
        <end position="26"/>
    </location>
</feature>
<evidence type="ECO:0000256" key="10">
    <source>
        <dbReference type="SAM" id="Phobius"/>
    </source>
</evidence>
<feature type="domain" description="Cadherin" evidence="12">
    <location>
        <begin position="403"/>
        <end position="506"/>
    </location>
</feature>
<feature type="domain" description="Cadherin" evidence="12">
    <location>
        <begin position="285"/>
        <end position="372"/>
    </location>
</feature>
<dbReference type="GO" id="GO:0005509">
    <property type="term" value="F:calcium ion binding"/>
    <property type="evidence" value="ECO:0007669"/>
    <property type="project" value="UniProtKB-UniRule"/>
</dbReference>
<organism evidence="13 14">
    <name type="scientific">Phaedon cochleariae</name>
    <name type="common">Mustard beetle</name>
    <dbReference type="NCBI Taxonomy" id="80249"/>
    <lineage>
        <taxon>Eukaryota</taxon>
        <taxon>Metazoa</taxon>
        <taxon>Ecdysozoa</taxon>
        <taxon>Arthropoda</taxon>
        <taxon>Hexapoda</taxon>
        <taxon>Insecta</taxon>
        <taxon>Pterygota</taxon>
        <taxon>Neoptera</taxon>
        <taxon>Endopterygota</taxon>
        <taxon>Coleoptera</taxon>
        <taxon>Polyphaga</taxon>
        <taxon>Cucujiformia</taxon>
        <taxon>Chrysomeloidea</taxon>
        <taxon>Chrysomelidae</taxon>
        <taxon>Chrysomelinae</taxon>
        <taxon>Chrysomelini</taxon>
        <taxon>Phaedon</taxon>
    </lineage>
</organism>
<feature type="domain" description="Cadherin" evidence="12">
    <location>
        <begin position="1258"/>
        <end position="1340"/>
    </location>
</feature>
<evidence type="ECO:0000256" key="5">
    <source>
        <dbReference type="ARBA" id="ARBA00022837"/>
    </source>
</evidence>
<dbReference type="GO" id="GO:0016342">
    <property type="term" value="C:catenin complex"/>
    <property type="evidence" value="ECO:0007669"/>
    <property type="project" value="TreeGrafter"/>
</dbReference>
<proteinExistence type="predicted"/>
<comment type="subcellular location">
    <subcellularLocation>
        <location evidence="1">Membrane</location>
        <topology evidence="1">Single-pass membrane protein</topology>
    </subcellularLocation>
</comment>
<evidence type="ECO:0000256" key="1">
    <source>
        <dbReference type="ARBA" id="ARBA00004167"/>
    </source>
</evidence>
<evidence type="ECO:0000256" key="8">
    <source>
        <dbReference type="PROSITE-ProRule" id="PRU00043"/>
    </source>
</evidence>
<dbReference type="InterPro" id="IPR002126">
    <property type="entry name" value="Cadherin-like_dom"/>
</dbReference>
<keyword evidence="5 8" id="KW-0106">Calcium</keyword>
<dbReference type="PROSITE" id="PS00232">
    <property type="entry name" value="CADHERIN_1"/>
    <property type="match status" value="1"/>
</dbReference>
<evidence type="ECO:0000313" key="13">
    <source>
        <dbReference type="EMBL" id="CAH1176402.1"/>
    </source>
</evidence>
<keyword evidence="7 10" id="KW-0472">Membrane</keyword>
<evidence type="ECO:0000256" key="4">
    <source>
        <dbReference type="ARBA" id="ARBA00022737"/>
    </source>
</evidence>
<evidence type="ECO:0000256" key="11">
    <source>
        <dbReference type="SAM" id="SignalP"/>
    </source>
</evidence>
<feature type="domain" description="Cadherin" evidence="12">
    <location>
        <begin position="171"/>
        <end position="267"/>
    </location>
</feature>
<dbReference type="GO" id="GO:0045296">
    <property type="term" value="F:cadherin binding"/>
    <property type="evidence" value="ECO:0007669"/>
    <property type="project" value="TreeGrafter"/>
</dbReference>
<evidence type="ECO:0000256" key="9">
    <source>
        <dbReference type="SAM" id="MobiDB-lite"/>
    </source>
</evidence>
<evidence type="ECO:0000256" key="7">
    <source>
        <dbReference type="ARBA" id="ARBA00023136"/>
    </source>
</evidence>
<reference evidence="13" key="2">
    <citation type="submission" date="2022-10" db="EMBL/GenBank/DDBJ databases">
        <authorList>
            <consortium name="ENA_rothamsted_submissions"/>
            <consortium name="culmorum"/>
            <person name="King R."/>
        </authorList>
    </citation>
    <scope>NUCLEOTIDE SEQUENCE</scope>
</reference>
<keyword evidence="2 10" id="KW-0812">Transmembrane</keyword>
<evidence type="ECO:0000259" key="12">
    <source>
        <dbReference type="PROSITE" id="PS50268"/>
    </source>
</evidence>
<feature type="domain" description="Cadherin" evidence="12">
    <location>
        <begin position="507"/>
        <end position="611"/>
    </location>
</feature>
<evidence type="ECO:0000256" key="2">
    <source>
        <dbReference type="ARBA" id="ARBA00022692"/>
    </source>
</evidence>
<dbReference type="Gene3D" id="2.60.40.60">
    <property type="entry name" value="Cadherins"/>
    <property type="match status" value="7"/>
</dbReference>
<dbReference type="Proteomes" id="UP001153737">
    <property type="component" value="Chromosome 7"/>
</dbReference>
<evidence type="ECO:0000313" key="14">
    <source>
        <dbReference type="Proteomes" id="UP001153737"/>
    </source>
</evidence>
<dbReference type="PANTHER" id="PTHR24027">
    <property type="entry name" value="CADHERIN-23"/>
    <property type="match status" value="1"/>
</dbReference>
<protein>
    <recommendedName>
        <fullName evidence="12">Cadherin domain-containing protein</fullName>
    </recommendedName>
</protein>
<dbReference type="SUPFAM" id="SSF49313">
    <property type="entry name" value="Cadherin-like"/>
    <property type="match status" value="3"/>
</dbReference>
<dbReference type="GO" id="GO:0007156">
    <property type="term" value="P:homophilic cell adhesion via plasma membrane adhesion molecules"/>
    <property type="evidence" value="ECO:0007669"/>
    <property type="project" value="InterPro"/>
</dbReference>
<dbReference type="OrthoDB" id="7550572at2759"/>